<keyword evidence="1" id="KW-1133">Transmembrane helix</keyword>
<feature type="transmembrane region" description="Helical" evidence="1">
    <location>
        <begin position="185"/>
        <end position="205"/>
    </location>
</feature>
<evidence type="ECO:0000313" key="4">
    <source>
        <dbReference type="Proteomes" id="UP000244803"/>
    </source>
</evidence>
<keyword evidence="2" id="KW-0732">Signal</keyword>
<feature type="chain" id="PRO_5037080381" description="DUF4203 domain-containing protein" evidence="2">
    <location>
        <begin position="23"/>
        <end position="231"/>
    </location>
</feature>
<reference evidence="3" key="1">
    <citation type="submission" date="2022-07" db="EMBL/GenBank/DDBJ databases">
        <title>Evaluation of T. orientalis genome assembly methods using nanopore sequencing and analysis of variation between genomes.</title>
        <authorList>
            <person name="Yam J."/>
            <person name="Micallef M.L."/>
            <person name="Liu M."/>
            <person name="Djordjevic S.P."/>
            <person name="Bogema D.R."/>
            <person name="Jenkins C."/>
        </authorList>
    </citation>
    <scope>NUCLEOTIDE SEQUENCE</scope>
    <source>
        <strain evidence="3">Fish Creek</strain>
    </source>
</reference>
<feature type="transmembrane region" description="Helical" evidence="1">
    <location>
        <begin position="138"/>
        <end position="156"/>
    </location>
</feature>
<feature type="transmembrane region" description="Helical" evidence="1">
    <location>
        <begin position="75"/>
        <end position="94"/>
    </location>
</feature>
<evidence type="ECO:0008006" key="5">
    <source>
        <dbReference type="Google" id="ProtNLM"/>
    </source>
</evidence>
<accession>A0A976XIW8</accession>
<evidence type="ECO:0000256" key="2">
    <source>
        <dbReference type="SAM" id="SignalP"/>
    </source>
</evidence>
<feature type="signal peptide" evidence="2">
    <location>
        <begin position="1"/>
        <end position="22"/>
    </location>
</feature>
<evidence type="ECO:0000256" key="1">
    <source>
        <dbReference type="SAM" id="Phobius"/>
    </source>
</evidence>
<dbReference type="EMBL" id="CP056068">
    <property type="protein sequence ID" value="UVC54693.1"/>
    <property type="molecule type" value="Genomic_DNA"/>
</dbReference>
<keyword evidence="1" id="KW-0472">Membrane</keyword>
<evidence type="ECO:0000313" key="3">
    <source>
        <dbReference type="EMBL" id="UVC54693.1"/>
    </source>
</evidence>
<gene>
    <name evidence="3" type="ORF">MACJ_003663</name>
</gene>
<protein>
    <recommendedName>
        <fullName evidence="5">DUF4203 domain-containing protein</fullName>
    </recommendedName>
</protein>
<name>A0A976XIW8_THEOR</name>
<keyword evidence="1" id="KW-0812">Transmembrane</keyword>
<organism evidence="3 4">
    <name type="scientific">Theileria orientalis</name>
    <dbReference type="NCBI Taxonomy" id="68886"/>
    <lineage>
        <taxon>Eukaryota</taxon>
        <taxon>Sar</taxon>
        <taxon>Alveolata</taxon>
        <taxon>Apicomplexa</taxon>
        <taxon>Aconoidasida</taxon>
        <taxon>Piroplasmida</taxon>
        <taxon>Theileriidae</taxon>
        <taxon>Theileria</taxon>
    </lineage>
</organism>
<feature type="transmembrane region" description="Helical" evidence="1">
    <location>
        <begin position="114"/>
        <end position="132"/>
    </location>
</feature>
<dbReference type="Proteomes" id="UP000244803">
    <property type="component" value="Chromosome 2"/>
</dbReference>
<sequence>MFYFRVFVFFLLSVTFSRCGRGITNKHRTRRHITTKTYPNRVAKDTLEEELPVNSLLSVYDFNGDTDLIATKDNYIGVSLLVALNTVILIIVMWQTSRLFSKGFAKKYMNGGGWWILLSALLGNGFGSFVGYMLDYSVLALGFSFMILGVAVLLVGCRAMVIGGISGAQIGIILGVIRGGSMSSIIVYTLLCFSAGFAIGYIPFFSKMKANSRYIDKSLKKADSIESQFRS</sequence>
<proteinExistence type="predicted"/>
<dbReference type="AlphaFoldDB" id="A0A976XIW8"/>